<dbReference type="EMBL" id="AP023174">
    <property type="protein sequence ID" value="BCF88668.1"/>
    <property type="molecule type" value="Genomic_DNA"/>
</dbReference>
<gene>
    <name evidence="3" type="ORF">PPGU16_17350</name>
</gene>
<dbReference type="Proteomes" id="UP000510888">
    <property type="component" value="Chromosome 1"/>
</dbReference>
<dbReference type="KEGG" id="plad:PPGU16_17350"/>
<name>A0A7I8BJR0_9BURK</name>
<proteinExistence type="predicted"/>
<protein>
    <recommendedName>
        <fullName evidence="2">Phage tail lysozyme domain-containing protein</fullName>
    </recommendedName>
</protein>
<evidence type="ECO:0000256" key="1">
    <source>
        <dbReference type="SAM" id="MobiDB-lite"/>
    </source>
</evidence>
<organism evidence="3 4">
    <name type="scientific">Paraburkholderia largidicola</name>
    <dbReference type="NCBI Taxonomy" id="3014751"/>
    <lineage>
        <taxon>Bacteria</taxon>
        <taxon>Pseudomonadati</taxon>
        <taxon>Pseudomonadota</taxon>
        <taxon>Betaproteobacteria</taxon>
        <taxon>Burkholderiales</taxon>
        <taxon>Burkholderiaceae</taxon>
        <taxon>Paraburkholderia</taxon>
    </lineage>
</organism>
<dbReference type="RefSeq" id="WP_180719660.1">
    <property type="nucleotide sequence ID" value="NZ_AP023174.1"/>
</dbReference>
<evidence type="ECO:0000259" key="2">
    <source>
        <dbReference type="Pfam" id="PF18013"/>
    </source>
</evidence>
<dbReference type="InterPro" id="IPR041219">
    <property type="entry name" value="Phage_lysozyme2"/>
</dbReference>
<dbReference type="Pfam" id="PF18013">
    <property type="entry name" value="Phage_lysozyme2"/>
    <property type="match status" value="1"/>
</dbReference>
<accession>A0A7I8BJR0</accession>
<evidence type="ECO:0000313" key="3">
    <source>
        <dbReference type="EMBL" id="BCF88668.1"/>
    </source>
</evidence>
<dbReference type="Gene3D" id="1.10.530.10">
    <property type="match status" value="1"/>
</dbReference>
<sequence length="576" mass="60558">MANNKIQFVITAVDRATSTVRKVKGSIASTFAPVTALGKSLASLSRETGLSRLVRGLTSATRAAGGLLAKITMIATPLGLLGGLGSIAGLASIVTSWGRAGQEIDRTSTLLGINTQQLQEYRGVARLAGLSTDSMDASLQALGDTMQGAVNGRAPETLALMSAWQIGLHRTADGAVDVSRAMLDVSRAIRSNLSAGGNIQSARQIAQAFGVESLLPLLIKGPSAIQDLVRQFDNLHATMDPSAIRQAEEYAQNIAKLELSVVSLKDALGNALIPVLQPAIELMSEWLAVPENKQKLIDGVAGAVRFLSDEVKSFDWEKAKRGASDFFDLVSRSYEILMHVAHLGSRVGTGFERFGNALRGNGLSTNDELAAGINGNTTTAIDYFQSRGWSRSQAIGIVANLQRESQVDPTAVGDNGQAYGIAQWHKDRQDAFQKWAGNWIGNSTLEQQLGFVDYELRNGNERAAGSALAGASTPEQAADIVSRLYERPGAADSEAAARSQFAGQLSGLYGGGPTVAGANQPGADSTQASLGPGEQVVKVDINLQGAPRGTRTSVSSSRNVNTNVRTGQTMDLGAAL</sequence>
<feature type="domain" description="Phage tail lysozyme" evidence="2">
    <location>
        <begin position="376"/>
        <end position="504"/>
    </location>
</feature>
<feature type="region of interest" description="Disordered" evidence="1">
    <location>
        <begin position="513"/>
        <end position="532"/>
    </location>
</feature>
<evidence type="ECO:0000313" key="4">
    <source>
        <dbReference type="Proteomes" id="UP000510888"/>
    </source>
</evidence>
<keyword evidence="4" id="KW-1185">Reference proteome</keyword>
<dbReference type="AlphaFoldDB" id="A0A7I8BJR0"/>
<reference evidence="3 4" key="1">
    <citation type="journal article" date="2020" name="Genes (Basel)">
        <title>Genomic Comparison of Insect Gut Symbionts from Divergent Burkholderia Subclades.</title>
        <authorList>
            <person name="Takeshita K."/>
            <person name="Kikuchi Y."/>
        </authorList>
    </citation>
    <scope>NUCLEOTIDE SEQUENCE [LARGE SCALE GENOMIC DNA]</scope>
    <source>
        <strain evidence="3 4">PGU16</strain>
    </source>
</reference>